<feature type="region of interest" description="Disordered" evidence="5">
    <location>
        <begin position="397"/>
        <end position="517"/>
    </location>
</feature>
<feature type="region of interest" description="Disordered" evidence="5">
    <location>
        <begin position="335"/>
        <end position="375"/>
    </location>
</feature>
<keyword evidence="3 4" id="KW-0862">Zinc</keyword>
<dbReference type="GO" id="GO:0008270">
    <property type="term" value="F:zinc ion binding"/>
    <property type="evidence" value="ECO:0007669"/>
    <property type="project" value="UniProtKB-KW"/>
</dbReference>
<proteinExistence type="predicted"/>
<feature type="region of interest" description="Disordered" evidence="5">
    <location>
        <begin position="302"/>
        <end position="323"/>
    </location>
</feature>
<keyword evidence="1 4" id="KW-0479">Metal-binding</keyword>
<accession>A0AAI8W0N2</accession>
<feature type="compositionally biased region" description="Basic residues" evidence="5">
    <location>
        <begin position="428"/>
        <end position="446"/>
    </location>
</feature>
<feature type="domain" description="C3H1-type" evidence="6">
    <location>
        <begin position="366"/>
        <end position="394"/>
    </location>
</feature>
<feature type="compositionally biased region" description="Basic and acidic residues" evidence="5">
    <location>
        <begin position="1"/>
        <end position="31"/>
    </location>
</feature>
<feature type="compositionally biased region" description="Low complexity" evidence="5">
    <location>
        <begin position="96"/>
        <end position="209"/>
    </location>
</feature>
<organism evidence="7 8">
    <name type="scientific">Lecanosticta acicola</name>
    <dbReference type="NCBI Taxonomy" id="111012"/>
    <lineage>
        <taxon>Eukaryota</taxon>
        <taxon>Fungi</taxon>
        <taxon>Dikarya</taxon>
        <taxon>Ascomycota</taxon>
        <taxon>Pezizomycotina</taxon>
        <taxon>Dothideomycetes</taxon>
        <taxon>Dothideomycetidae</taxon>
        <taxon>Mycosphaerellales</taxon>
        <taxon>Mycosphaerellaceae</taxon>
        <taxon>Lecanosticta</taxon>
    </lineage>
</organism>
<dbReference type="SUPFAM" id="SSF90229">
    <property type="entry name" value="CCCH zinc finger"/>
    <property type="match status" value="1"/>
</dbReference>
<dbReference type="PROSITE" id="PS50103">
    <property type="entry name" value="ZF_C3H1"/>
    <property type="match status" value="1"/>
</dbReference>
<feature type="zinc finger region" description="C3H1-type" evidence="4">
    <location>
        <begin position="366"/>
        <end position="394"/>
    </location>
</feature>
<dbReference type="Gene3D" id="4.10.1000.10">
    <property type="entry name" value="Zinc finger, CCCH-type"/>
    <property type="match status" value="1"/>
</dbReference>
<feature type="region of interest" description="Disordered" evidence="5">
    <location>
        <begin position="541"/>
        <end position="624"/>
    </location>
</feature>
<reference evidence="7" key="1">
    <citation type="submission" date="2023-11" db="EMBL/GenBank/DDBJ databases">
        <authorList>
            <person name="Alioto T."/>
            <person name="Alioto T."/>
            <person name="Gomez Garrido J."/>
        </authorList>
    </citation>
    <scope>NUCLEOTIDE SEQUENCE</scope>
</reference>
<dbReference type="InterPro" id="IPR041367">
    <property type="entry name" value="Znf-CCCH_4"/>
</dbReference>
<feature type="region of interest" description="Disordered" evidence="5">
    <location>
        <begin position="88"/>
        <end position="216"/>
    </location>
</feature>
<evidence type="ECO:0000259" key="6">
    <source>
        <dbReference type="PROSITE" id="PS50103"/>
    </source>
</evidence>
<feature type="compositionally biased region" description="Basic and acidic residues" evidence="5">
    <location>
        <begin position="410"/>
        <end position="427"/>
    </location>
</feature>
<evidence type="ECO:0000313" key="8">
    <source>
        <dbReference type="Proteomes" id="UP001296104"/>
    </source>
</evidence>
<evidence type="ECO:0000256" key="2">
    <source>
        <dbReference type="ARBA" id="ARBA00022771"/>
    </source>
</evidence>
<dbReference type="AlphaFoldDB" id="A0AAI8W0N2"/>
<feature type="region of interest" description="Disordered" evidence="5">
    <location>
        <begin position="1"/>
        <end position="32"/>
    </location>
</feature>
<dbReference type="Pfam" id="PF18044">
    <property type="entry name" value="zf-CCCH_4"/>
    <property type="match status" value="1"/>
</dbReference>
<evidence type="ECO:0000256" key="3">
    <source>
        <dbReference type="ARBA" id="ARBA00022833"/>
    </source>
</evidence>
<keyword evidence="2 4" id="KW-0863">Zinc-finger</keyword>
<evidence type="ECO:0000256" key="1">
    <source>
        <dbReference type="ARBA" id="ARBA00022723"/>
    </source>
</evidence>
<sequence>MVHDEKDGPPPKSPKAQERRRPATADTEVPRTELVQHCTPCEQHGQTAHCNYRELHARAQPGEPIRCLPCLLIDRQCKIGGNTTANPAAGNSNVGQQQPQQSAMQSSLGQQSGYQNGQQYNPGQQQQQIPTTFGQNPQQYGQQQFGQNQFDQVQNPNPNQNQFGQSQNQFHQQQFGQPQLGQPQLGQSQFGQPQFGQPQFGQNPFGQNPYGQYNFGQYPFHQQFGASQVCGNYGPPQHHGWQQPSAGYSHLWNQVNQQPSPTAESIPAIVRSEMRAEMRRQEQEKTEKAEAYKAKIAAAEAKKLKEEAEAAEKKKKKEEEDERIKKLMMEVAQTLVTSNRKGEHKMKGAAINANKRKRQDDAPQPPTDSKLCRNWRRSGSCKWGDSCRFQHAADYAAESANKKAKGNQEAAKREREKAEAEERQRERKKEHKRLRSKKARDAKKARKAEEKNSSATDGQRSRNPDDEGASEDGNASDVEEHGCPSDISSEDGGVSLAPPRLRINAGTFEHRPPPRPFDLRQMRQQQEALHQANLQALAGHHGVATRGRNSLREQVREQSSSLQVQTMMPAQRPAEARTQVDPQRLLSVPSNDGMDTDGGEQTSALVLSPADGSALNQGQPDQPR</sequence>
<name>A0AAI8W0N2_9PEZI</name>
<gene>
    <name evidence="7" type="ORF">LECACI_7A000149</name>
</gene>
<dbReference type="InterPro" id="IPR036855">
    <property type="entry name" value="Znf_CCCH_sf"/>
</dbReference>
<evidence type="ECO:0000256" key="5">
    <source>
        <dbReference type="SAM" id="MobiDB-lite"/>
    </source>
</evidence>
<evidence type="ECO:0000313" key="7">
    <source>
        <dbReference type="EMBL" id="CAK3747997.1"/>
    </source>
</evidence>
<keyword evidence="8" id="KW-1185">Reference proteome</keyword>
<feature type="compositionally biased region" description="Polar residues" evidence="5">
    <location>
        <begin position="557"/>
        <end position="568"/>
    </location>
</feature>
<dbReference type="EMBL" id="CAVMBE010000001">
    <property type="protein sequence ID" value="CAK3747997.1"/>
    <property type="molecule type" value="Genomic_DNA"/>
</dbReference>
<dbReference type="SMART" id="SM00356">
    <property type="entry name" value="ZnF_C3H1"/>
    <property type="match status" value="1"/>
</dbReference>
<feature type="compositionally biased region" description="Basic and acidic residues" evidence="5">
    <location>
        <begin position="508"/>
        <end position="517"/>
    </location>
</feature>
<feature type="compositionally biased region" description="Polar residues" evidence="5">
    <location>
        <begin position="614"/>
        <end position="624"/>
    </location>
</feature>
<dbReference type="InterPro" id="IPR000571">
    <property type="entry name" value="Znf_CCCH"/>
</dbReference>
<comment type="caution">
    <text evidence="7">The sequence shown here is derived from an EMBL/GenBank/DDBJ whole genome shotgun (WGS) entry which is preliminary data.</text>
</comment>
<dbReference type="Proteomes" id="UP001296104">
    <property type="component" value="Unassembled WGS sequence"/>
</dbReference>
<protein>
    <submittedName>
        <fullName evidence="7">DUF4333 domain-containing</fullName>
    </submittedName>
</protein>
<feature type="compositionally biased region" description="Basic and acidic residues" evidence="5">
    <location>
        <begin position="302"/>
        <end position="312"/>
    </location>
</feature>
<evidence type="ECO:0000256" key="4">
    <source>
        <dbReference type="PROSITE-ProRule" id="PRU00723"/>
    </source>
</evidence>